<accession>E2BAT2</accession>
<dbReference type="Proteomes" id="UP000008237">
    <property type="component" value="Unassembled WGS sequence"/>
</dbReference>
<organism evidence="10">
    <name type="scientific">Harpegnathos saltator</name>
    <name type="common">Jerdon's jumping ant</name>
    <dbReference type="NCBI Taxonomy" id="610380"/>
    <lineage>
        <taxon>Eukaryota</taxon>
        <taxon>Metazoa</taxon>
        <taxon>Ecdysozoa</taxon>
        <taxon>Arthropoda</taxon>
        <taxon>Hexapoda</taxon>
        <taxon>Insecta</taxon>
        <taxon>Pterygota</taxon>
        <taxon>Neoptera</taxon>
        <taxon>Endopterygota</taxon>
        <taxon>Hymenoptera</taxon>
        <taxon>Apocrita</taxon>
        <taxon>Aculeata</taxon>
        <taxon>Formicoidea</taxon>
        <taxon>Formicidae</taxon>
        <taxon>Ponerinae</taxon>
        <taxon>Ponerini</taxon>
        <taxon>Harpegnathos</taxon>
    </lineage>
</organism>
<feature type="domain" description="Plastocyanin-like" evidence="6">
    <location>
        <begin position="336"/>
        <end position="491"/>
    </location>
</feature>
<keyword evidence="2" id="KW-0479">Metal-binding</keyword>
<evidence type="ECO:0000256" key="1">
    <source>
        <dbReference type="ARBA" id="ARBA00010609"/>
    </source>
</evidence>
<comment type="similarity">
    <text evidence="1">Belongs to the multicopper oxidase family.</text>
</comment>
<proteinExistence type="inferred from homology"/>
<keyword evidence="5" id="KW-0472">Membrane</keyword>
<dbReference type="InterPro" id="IPR033138">
    <property type="entry name" value="Cu_oxidase_CS"/>
</dbReference>
<evidence type="ECO:0000256" key="3">
    <source>
        <dbReference type="ARBA" id="ARBA00023002"/>
    </source>
</evidence>
<dbReference type="STRING" id="610380.E2BAT2"/>
<dbReference type="AlphaFoldDB" id="E2BAT2"/>
<dbReference type="GO" id="GO:0006826">
    <property type="term" value="P:iron ion transport"/>
    <property type="evidence" value="ECO:0007669"/>
    <property type="project" value="TreeGrafter"/>
</dbReference>
<dbReference type="InterPro" id="IPR011707">
    <property type="entry name" value="Cu-oxidase-like_N"/>
</dbReference>
<reference evidence="9 10" key="1">
    <citation type="journal article" date="2010" name="Science">
        <title>Genomic comparison of the ants Camponotus floridanus and Harpegnathos saltator.</title>
        <authorList>
            <person name="Bonasio R."/>
            <person name="Zhang G."/>
            <person name="Ye C."/>
            <person name="Mutti N.S."/>
            <person name="Fang X."/>
            <person name="Qin N."/>
            <person name="Donahue G."/>
            <person name="Yang P."/>
            <person name="Li Q."/>
            <person name="Li C."/>
            <person name="Zhang P."/>
            <person name="Huang Z."/>
            <person name="Berger S.L."/>
            <person name="Reinberg D."/>
            <person name="Wang J."/>
            <person name="Liebig J."/>
        </authorList>
    </citation>
    <scope>NUCLEOTIDE SEQUENCE [LARGE SCALE GENOMIC DNA]</scope>
    <source>
        <strain evidence="9 10">R22 G/1</strain>
    </source>
</reference>
<dbReference type="OrthoDB" id="2121828at2759"/>
<feature type="domain" description="Plastocyanin-like" evidence="8">
    <location>
        <begin position="211"/>
        <end position="320"/>
    </location>
</feature>
<dbReference type="InterPro" id="IPR045087">
    <property type="entry name" value="Cu-oxidase_fam"/>
</dbReference>
<feature type="domain" description="Plastocyanin-like" evidence="7">
    <location>
        <begin position="613"/>
        <end position="744"/>
    </location>
</feature>
<dbReference type="Gene3D" id="2.60.40.420">
    <property type="entry name" value="Cupredoxins - blue copper proteins"/>
    <property type="match status" value="3"/>
</dbReference>
<name>E2BAT2_HARSA</name>
<keyword evidence="4" id="KW-0186">Copper</keyword>
<protein>
    <submittedName>
        <fullName evidence="9">Laccase</fullName>
    </submittedName>
</protein>
<dbReference type="InterPro" id="IPR008972">
    <property type="entry name" value="Cupredoxin"/>
</dbReference>
<dbReference type="InParanoid" id="E2BAT2"/>
<evidence type="ECO:0000259" key="7">
    <source>
        <dbReference type="Pfam" id="PF07731"/>
    </source>
</evidence>
<dbReference type="PROSITE" id="PS00079">
    <property type="entry name" value="MULTICOPPER_OXIDASE1"/>
    <property type="match status" value="1"/>
</dbReference>
<dbReference type="Pfam" id="PF07731">
    <property type="entry name" value="Cu-oxidase_2"/>
    <property type="match status" value="1"/>
</dbReference>
<keyword evidence="10" id="KW-1185">Reference proteome</keyword>
<dbReference type="InterPro" id="IPR011706">
    <property type="entry name" value="Cu-oxidase_C"/>
</dbReference>
<dbReference type="GO" id="GO:0005507">
    <property type="term" value="F:copper ion binding"/>
    <property type="evidence" value="ECO:0007669"/>
    <property type="project" value="InterPro"/>
</dbReference>
<dbReference type="GO" id="GO:0016491">
    <property type="term" value="F:oxidoreductase activity"/>
    <property type="evidence" value="ECO:0007669"/>
    <property type="project" value="UniProtKB-KW"/>
</dbReference>
<sequence length="846" mass="96911">MLNGRYRTPQPVFSLANFMPHVLCATGHNSTVPSTRANLEFEFERCQWFNNRMNDDDWSAGQCHEYPNRGTVHTHDQLWRELQDSVTFDQLLLVILARINRVSCLKHHYRECRKSRTTMIWNVLLVLSYLFARESGTEAVITTHNNFGLTPIDAQIADTVDWMRHTCRRTCRNDEPALDCYYTFKLESYETMSKACYDCPFNVTDCFRPHCVPADGIRRSVLVVNRQLPGPPIEVCQGDRIIVDMINMLYSGSTTMHWHGQHHIATPYMDGVPYVSQCPIPPGSTFRYEYVATESGTHFWHSHLGFQRGDGVFGPLIVRVPPAMDWHKDLYDFDHHTLVVTDWAHELGDSMFLAHHHANGTNKAPNLLINGLGRFTRMRNENETLADMPISTFDVKANSRYRFRLINAEFLNCPIEVSIDNHTLLVISSDGRDIEPVQAESLVSYAGERFDFIVEMNQPVDNYWMRFRGLMDCDQRFLSAYQVAILRYEGAPNMEPQLEVSYDRVRNNSYGLQVNALNEGTESNNSISMPMLNAMDPDDISTSREPDYQFYISYDFYGKDNPIFHRKNLYGFYQVKERNRRLFTPQLNHISMKLPSFPLLSQRHLIKPDQFCNSSTVEGCEEDFCACTHVLQVKLNSVVELVLIDEGFTFDANHPFHLHGYLFRVVAMERVGTNITVAEVKEMERQGLINRKLKRAPLKDTVTVPDGGFTIVRFHANNPGYWLFHCHIEFHAEIGMSLILKVGEHEEMPPVPPNFPKCSDWSITDNHSGANDSTNKVLNDIVLTKTKEEPPTSIKIAIAIDHLIKLLPQLMKEIYSGTSSATGPSVTLLPIVLACLVSFVFSLRSL</sequence>
<keyword evidence="5" id="KW-1133">Transmembrane helix</keyword>
<evidence type="ECO:0000313" key="10">
    <source>
        <dbReference type="Proteomes" id="UP000008237"/>
    </source>
</evidence>
<dbReference type="SUPFAM" id="SSF49503">
    <property type="entry name" value="Cupredoxins"/>
    <property type="match status" value="3"/>
</dbReference>
<feature type="transmembrane region" description="Helical" evidence="5">
    <location>
        <begin position="826"/>
        <end position="843"/>
    </location>
</feature>
<dbReference type="Pfam" id="PF07732">
    <property type="entry name" value="Cu-oxidase_3"/>
    <property type="match status" value="1"/>
</dbReference>
<evidence type="ECO:0000259" key="6">
    <source>
        <dbReference type="Pfam" id="PF00394"/>
    </source>
</evidence>
<evidence type="ECO:0000256" key="4">
    <source>
        <dbReference type="ARBA" id="ARBA00023008"/>
    </source>
</evidence>
<evidence type="ECO:0000259" key="8">
    <source>
        <dbReference type="Pfam" id="PF07732"/>
    </source>
</evidence>
<dbReference type="PANTHER" id="PTHR11709">
    <property type="entry name" value="MULTI-COPPER OXIDASE"/>
    <property type="match status" value="1"/>
</dbReference>
<dbReference type="FunFam" id="2.60.40.420:FF:000045">
    <property type="entry name" value="Laccase 2"/>
    <property type="match status" value="1"/>
</dbReference>
<dbReference type="PROSITE" id="PS00080">
    <property type="entry name" value="MULTICOPPER_OXIDASE2"/>
    <property type="match status" value="1"/>
</dbReference>
<dbReference type="GO" id="GO:0005886">
    <property type="term" value="C:plasma membrane"/>
    <property type="evidence" value="ECO:0007669"/>
    <property type="project" value="TreeGrafter"/>
</dbReference>
<dbReference type="CDD" id="cd13905">
    <property type="entry name" value="CuRO_3_tcLLC2_insect_like"/>
    <property type="match status" value="1"/>
</dbReference>
<dbReference type="Pfam" id="PF00394">
    <property type="entry name" value="Cu-oxidase"/>
    <property type="match status" value="1"/>
</dbReference>
<dbReference type="OMA" id="QAWQGIF"/>
<gene>
    <name evidence="9" type="ORF">EAI_12907</name>
</gene>
<dbReference type="InterPro" id="IPR002355">
    <property type="entry name" value="Cu_oxidase_Cu_BS"/>
</dbReference>
<dbReference type="CDD" id="cd13858">
    <property type="entry name" value="CuRO_1_tcLCC2_insect_like"/>
    <property type="match status" value="1"/>
</dbReference>
<dbReference type="InterPro" id="IPR001117">
    <property type="entry name" value="Cu-oxidase_2nd"/>
</dbReference>
<dbReference type="FunFam" id="2.60.40.420:FF:000031">
    <property type="entry name" value="Laccase-2 isoform A"/>
    <property type="match status" value="1"/>
</dbReference>
<keyword evidence="5" id="KW-0812">Transmembrane</keyword>
<evidence type="ECO:0000256" key="2">
    <source>
        <dbReference type="ARBA" id="ARBA00022723"/>
    </source>
</evidence>
<dbReference type="FunCoup" id="E2BAT2">
    <property type="interactions" value="23"/>
</dbReference>
<keyword evidence="3" id="KW-0560">Oxidoreductase</keyword>
<dbReference type="SMR" id="E2BAT2"/>
<evidence type="ECO:0000256" key="5">
    <source>
        <dbReference type="SAM" id="Phobius"/>
    </source>
</evidence>
<dbReference type="CDD" id="cd13884">
    <property type="entry name" value="CuRO_2_tcLCC_insect_like"/>
    <property type="match status" value="1"/>
</dbReference>
<dbReference type="EMBL" id="GL446831">
    <property type="protein sequence ID" value="EFN87217.1"/>
    <property type="molecule type" value="Genomic_DNA"/>
</dbReference>
<dbReference type="PANTHER" id="PTHR11709:SF394">
    <property type="entry name" value="FI03373P-RELATED"/>
    <property type="match status" value="1"/>
</dbReference>
<evidence type="ECO:0000313" key="9">
    <source>
        <dbReference type="EMBL" id="EFN87217.1"/>
    </source>
</evidence>